<evidence type="ECO:0000256" key="3">
    <source>
        <dbReference type="ARBA" id="ARBA00016197"/>
    </source>
</evidence>
<dbReference type="EMBL" id="JACCJB010000012">
    <property type="protein sequence ID" value="KAF6222077.1"/>
    <property type="molecule type" value="Genomic_DNA"/>
</dbReference>
<keyword evidence="4" id="KW-0809">Transit peptide</keyword>
<comment type="caution">
    <text evidence="7">The sequence shown here is derived from an EMBL/GenBank/DDBJ whole genome shotgun (WGS) entry which is preliminary data.</text>
</comment>
<keyword evidence="8" id="KW-1185">Reference proteome</keyword>
<dbReference type="PANTHER" id="PTHR36091:SF1">
    <property type="entry name" value="ALTERED INHERITANCE OF MITOCHONDRIA PROTEIN 9, MITOCHONDRIAL"/>
    <property type="match status" value="1"/>
</dbReference>
<keyword evidence="5" id="KW-0496">Mitochondrion</keyword>
<sequence>MDSTSAPVHGASDVFRSIPRPESPIQVLTGAPPVFSLEAQRNGMRWSHERGYFLPDPNWPSGPSIDGIKETVWPFPERLGCKHNEDVSIRFLTNGGFNRIYSIQTTARDYVFCVAFPVDPCYKVESEVATAELVRHFTSIPVPTIYAYDSSTRNGLGLEWVLMDRITSGRDPHCSWRAMRYDTEVRLAETAGGWSAQLASITSIKIGSIYMRHTDNELEFFVGRCDYYLALLAMAKLDVQNVTLAYKSESFRFKGTFLDQSVFFLLNDSYEKSDEALFEDRMGELELLATGISSLQAAFPESCAKAESPHDMVTMLVVYIKLVPLLFLTRPPVFIDSADELYEPEHKDVGSLESIDPEERAKYVKDNKEWYAEHLNDY</sequence>
<dbReference type="GeneID" id="59329579"/>
<reference evidence="7 8" key="1">
    <citation type="journal article" date="2020" name="Genomics">
        <title>Complete, high-quality genomes from long-read metagenomic sequencing of two wolf lichen thalli reveals enigmatic genome architecture.</title>
        <authorList>
            <person name="McKenzie S.K."/>
            <person name="Walston R.F."/>
            <person name="Allen J.L."/>
        </authorList>
    </citation>
    <scope>NUCLEOTIDE SEQUENCE [LARGE SCALE GENOMIC DNA]</scope>
    <source>
        <strain evidence="7">WasteWater1</strain>
    </source>
</reference>
<accession>A0A8H6CEN1</accession>
<dbReference type="InterPro" id="IPR051035">
    <property type="entry name" value="Mito_inheritance_9"/>
</dbReference>
<proteinExistence type="inferred from homology"/>
<evidence type="ECO:0000256" key="2">
    <source>
        <dbReference type="ARBA" id="ARBA00005543"/>
    </source>
</evidence>
<gene>
    <name evidence="7" type="ORF">HO133_001163</name>
</gene>
<organism evidence="7 8">
    <name type="scientific">Letharia lupina</name>
    <dbReference type="NCBI Taxonomy" id="560253"/>
    <lineage>
        <taxon>Eukaryota</taxon>
        <taxon>Fungi</taxon>
        <taxon>Dikarya</taxon>
        <taxon>Ascomycota</taxon>
        <taxon>Pezizomycotina</taxon>
        <taxon>Lecanoromycetes</taxon>
        <taxon>OSLEUM clade</taxon>
        <taxon>Lecanoromycetidae</taxon>
        <taxon>Lecanorales</taxon>
        <taxon>Lecanorineae</taxon>
        <taxon>Parmeliaceae</taxon>
        <taxon>Letharia</taxon>
    </lineage>
</organism>
<evidence type="ECO:0000256" key="6">
    <source>
        <dbReference type="ARBA" id="ARBA00031849"/>
    </source>
</evidence>
<evidence type="ECO:0000313" key="8">
    <source>
        <dbReference type="Proteomes" id="UP000593566"/>
    </source>
</evidence>
<dbReference type="InterPro" id="IPR011009">
    <property type="entry name" value="Kinase-like_dom_sf"/>
</dbReference>
<dbReference type="SUPFAM" id="SSF56112">
    <property type="entry name" value="Protein kinase-like (PK-like)"/>
    <property type="match status" value="1"/>
</dbReference>
<dbReference type="Proteomes" id="UP000593566">
    <property type="component" value="Unassembled WGS sequence"/>
</dbReference>
<evidence type="ECO:0000256" key="1">
    <source>
        <dbReference type="ARBA" id="ARBA00004173"/>
    </source>
</evidence>
<evidence type="ECO:0000256" key="5">
    <source>
        <dbReference type="ARBA" id="ARBA00023128"/>
    </source>
</evidence>
<evidence type="ECO:0000313" key="7">
    <source>
        <dbReference type="EMBL" id="KAF6222077.1"/>
    </source>
</evidence>
<comment type="similarity">
    <text evidence="2">Belongs to the AIM9 family.</text>
</comment>
<dbReference type="RefSeq" id="XP_037151512.1">
    <property type="nucleotide sequence ID" value="XM_037292093.1"/>
</dbReference>
<protein>
    <recommendedName>
        <fullName evidence="3">Altered inheritance of mitochondria protein 9, mitochondrial</fullName>
    </recommendedName>
    <alternativeName>
        <fullName evidence="6">Found in mitochondrial proteome protein 29</fullName>
    </alternativeName>
</protein>
<evidence type="ECO:0000256" key="4">
    <source>
        <dbReference type="ARBA" id="ARBA00022946"/>
    </source>
</evidence>
<comment type="subcellular location">
    <subcellularLocation>
        <location evidence="1">Mitochondrion</location>
    </subcellularLocation>
</comment>
<dbReference type="PANTHER" id="PTHR36091">
    <property type="entry name" value="ALTERED INHERITANCE OF MITOCHONDRIA PROTEIN 9, MITOCHONDRIAL"/>
    <property type="match status" value="1"/>
</dbReference>
<dbReference type="AlphaFoldDB" id="A0A8H6CEN1"/>
<name>A0A8H6CEN1_9LECA</name>
<dbReference type="GO" id="GO:0005739">
    <property type="term" value="C:mitochondrion"/>
    <property type="evidence" value="ECO:0007669"/>
    <property type="project" value="UniProtKB-SubCell"/>
</dbReference>